<organism evidence="2 3">
    <name type="scientific">Dreissena polymorpha</name>
    <name type="common">Zebra mussel</name>
    <name type="synonym">Mytilus polymorpha</name>
    <dbReference type="NCBI Taxonomy" id="45954"/>
    <lineage>
        <taxon>Eukaryota</taxon>
        <taxon>Metazoa</taxon>
        <taxon>Spiralia</taxon>
        <taxon>Lophotrochozoa</taxon>
        <taxon>Mollusca</taxon>
        <taxon>Bivalvia</taxon>
        <taxon>Autobranchia</taxon>
        <taxon>Heteroconchia</taxon>
        <taxon>Euheterodonta</taxon>
        <taxon>Imparidentia</taxon>
        <taxon>Neoheterodontei</taxon>
        <taxon>Myida</taxon>
        <taxon>Dreissenoidea</taxon>
        <taxon>Dreissenidae</taxon>
        <taxon>Dreissena</taxon>
    </lineage>
</organism>
<accession>A0A9D4QVC9</accession>
<feature type="signal peptide" evidence="1">
    <location>
        <begin position="1"/>
        <end position="21"/>
    </location>
</feature>
<feature type="chain" id="PRO_5039439573" evidence="1">
    <location>
        <begin position="22"/>
        <end position="175"/>
    </location>
</feature>
<comment type="caution">
    <text evidence="2">The sequence shown here is derived from an EMBL/GenBank/DDBJ whole genome shotgun (WGS) entry which is preliminary data.</text>
</comment>
<dbReference type="EMBL" id="JAIWYP010000003">
    <property type="protein sequence ID" value="KAH3844919.1"/>
    <property type="molecule type" value="Genomic_DNA"/>
</dbReference>
<evidence type="ECO:0000313" key="2">
    <source>
        <dbReference type="EMBL" id="KAH3844919.1"/>
    </source>
</evidence>
<keyword evidence="1" id="KW-0732">Signal</keyword>
<sequence length="175" mass="17670">MAFQTIFVFVAAVCLVLSVNAAVTIGTTACTLPAGSECTDGSYCEAATLKCKCPAYKTATTTSCTDKACTVATVAADCTALDSNSECAGTSALACACKSTHLLGNEGKCSLKCQADATCTANDANSKCSGTATTDKCQCNTGYKLGTDGKCAKSNAAGVFASMALLLICFLTTKF</sequence>
<gene>
    <name evidence="2" type="ORF">DPMN_087185</name>
</gene>
<proteinExistence type="predicted"/>
<protein>
    <submittedName>
        <fullName evidence="2">Uncharacterized protein</fullName>
    </submittedName>
</protein>
<evidence type="ECO:0000256" key="1">
    <source>
        <dbReference type="SAM" id="SignalP"/>
    </source>
</evidence>
<reference evidence="2" key="2">
    <citation type="submission" date="2020-11" db="EMBL/GenBank/DDBJ databases">
        <authorList>
            <person name="McCartney M.A."/>
            <person name="Auch B."/>
            <person name="Kono T."/>
            <person name="Mallez S."/>
            <person name="Becker A."/>
            <person name="Gohl D.M."/>
            <person name="Silverstein K.A.T."/>
            <person name="Koren S."/>
            <person name="Bechman K.B."/>
            <person name="Herman A."/>
            <person name="Abrahante J.E."/>
            <person name="Garbe J."/>
        </authorList>
    </citation>
    <scope>NUCLEOTIDE SEQUENCE</scope>
    <source>
        <strain evidence="2">Duluth1</strain>
        <tissue evidence="2">Whole animal</tissue>
    </source>
</reference>
<evidence type="ECO:0000313" key="3">
    <source>
        <dbReference type="Proteomes" id="UP000828390"/>
    </source>
</evidence>
<reference evidence="2" key="1">
    <citation type="journal article" date="2019" name="bioRxiv">
        <title>The Genome of the Zebra Mussel, Dreissena polymorpha: A Resource for Invasive Species Research.</title>
        <authorList>
            <person name="McCartney M.A."/>
            <person name="Auch B."/>
            <person name="Kono T."/>
            <person name="Mallez S."/>
            <person name="Zhang Y."/>
            <person name="Obille A."/>
            <person name="Becker A."/>
            <person name="Abrahante J.E."/>
            <person name="Garbe J."/>
            <person name="Badalamenti J.P."/>
            <person name="Herman A."/>
            <person name="Mangelson H."/>
            <person name="Liachko I."/>
            <person name="Sullivan S."/>
            <person name="Sone E.D."/>
            <person name="Koren S."/>
            <person name="Silverstein K.A.T."/>
            <person name="Beckman K.B."/>
            <person name="Gohl D.M."/>
        </authorList>
    </citation>
    <scope>NUCLEOTIDE SEQUENCE</scope>
    <source>
        <strain evidence="2">Duluth1</strain>
        <tissue evidence="2">Whole animal</tissue>
    </source>
</reference>
<name>A0A9D4QVC9_DREPO</name>
<dbReference type="AlphaFoldDB" id="A0A9D4QVC9"/>
<dbReference type="Proteomes" id="UP000828390">
    <property type="component" value="Unassembled WGS sequence"/>
</dbReference>
<keyword evidence="3" id="KW-1185">Reference proteome</keyword>